<dbReference type="Proteomes" id="UP000078550">
    <property type="component" value="Unassembled WGS sequence"/>
</dbReference>
<evidence type="ECO:0000313" key="4">
    <source>
        <dbReference type="Proteomes" id="UP000078555"/>
    </source>
</evidence>
<dbReference type="EMBL" id="FLRE01000143">
    <property type="protein sequence ID" value="SBT39103.1"/>
    <property type="molecule type" value="Genomic_DNA"/>
</dbReference>
<name>A0A1A8Z3X7_PLAOA</name>
<reference evidence="3 4" key="1">
    <citation type="submission" date="2016-05" db="EMBL/GenBank/DDBJ databases">
        <authorList>
            <person name="Naeem Raeece"/>
        </authorList>
    </citation>
    <scope>NUCLEOTIDE SEQUENCE [LARGE SCALE GENOMIC DNA]</scope>
</reference>
<keyword evidence="4" id="KW-1185">Reference proteome</keyword>
<organism evidence="1 4">
    <name type="scientific">Plasmodium ovale wallikeri</name>
    <dbReference type="NCBI Taxonomy" id="864142"/>
    <lineage>
        <taxon>Eukaryota</taxon>
        <taxon>Sar</taxon>
        <taxon>Alveolata</taxon>
        <taxon>Apicomplexa</taxon>
        <taxon>Aconoidasida</taxon>
        <taxon>Haemosporida</taxon>
        <taxon>Plasmodiidae</taxon>
        <taxon>Plasmodium</taxon>
        <taxon>Plasmodium (Plasmodium)</taxon>
    </lineage>
</organism>
<proteinExistence type="predicted"/>
<gene>
    <name evidence="1" type="ORF">POVWA1_038120</name>
    <name evidence="2" type="ORF">POVWA2_037090</name>
</gene>
<dbReference type="Proteomes" id="UP000078555">
    <property type="component" value="Unassembled WGS sequence"/>
</dbReference>
<accession>A0A1A8Z3X7</accession>
<evidence type="ECO:0000313" key="1">
    <source>
        <dbReference type="EMBL" id="SBT38506.1"/>
    </source>
</evidence>
<sequence>MGGYRYMGDKLYAQQSSSLAGGKRCKNKISKFAFIQTLKGERIGYRSRRFCVSLSFLKNYKDIKKKNFLLVINYCEHVFELDILRKKLDSVYLCEGVEEAVTITQRCVKRAL</sequence>
<dbReference type="EMBL" id="FLRD01000108">
    <property type="protein sequence ID" value="SBT38506.1"/>
    <property type="molecule type" value="Genomic_DNA"/>
</dbReference>
<reference evidence="1" key="2">
    <citation type="submission" date="2016-05" db="EMBL/GenBank/DDBJ databases">
        <authorList>
            <person name="Lavstsen T."/>
            <person name="Jespersen J.S."/>
        </authorList>
    </citation>
    <scope>NUCLEOTIDE SEQUENCE [LARGE SCALE GENOMIC DNA]</scope>
</reference>
<dbReference type="AlphaFoldDB" id="A0A1A8Z3X7"/>
<evidence type="ECO:0000313" key="3">
    <source>
        <dbReference type="Proteomes" id="UP000078550"/>
    </source>
</evidence>
<evidence type="ECO:0000313" key="2">
    <source>
        <dbReference type="EMBL" id="SBT39103.1"/>
    </source>
</evidence>
<protein>
    <submittedName>
        <fullName evidence="1">Uncharacterized protein</fullName>
    </submittedName>
</protein>